<protein>
    <recommendedName>
        <fullName evidence="6">AAA+ ATPase domain-containing protein</fullName>
    </recommendedName>
</protein>
<dbReference type="GO" id="GO:0005524">
    <property type="term" value="F:ATP binding"/>
    <property type="evidence" value="ECO:0007669"/>
    <property type="project" value="UniProtKB-KW"/>
</dbReference>
<evidence type="ECO:0000256" key="1">
    <source>
        <dbReference type="ARBA" id="ARBA00010322"/>
    </source>
</evidence>
<keyword evidence="2" id="KW-0547">Nucleotide-binding</keyword>
<reference evidence="5" key="1">
    <citation type="submission" date="2021-01" db="EMBL/GenBank/DDBJ databases">
        <authorList>
            <person name="Corre E."/>
            <person name="Pelletier E."/>
            <person name="Niang G."/>
            <person name="Scheremetjew M."/>
            <person name="Finn R."/>
            <person name="Kale V."/>
            <person name="Holt S."/>
            <person name="Cochrane G."/>
            <person name="Meng A."/>
            <person name="Brown T."/>
            <person name="Cohen L."/>
        </authorList>
    </citation>
    <scope>NUCLEOTIDE SEQUENCE</scope>
    <source>
        <strain evidence="5">Isolate 1302-5</strain>
    </source>
</reference>
<evidence type="ECO:0008006" key="6">
    <source>
        <dbReference type="Google" id="ProtNLM"/>
    </source>
</evidence>
<feature type="region of interest" description="Disordered" evidence="4">
    <location>
        <begin position="444"/>
        <end position="483"/>
    </location>
</feature>
<organism evidence="5">
    <name type="scientific">Odontella aurita</name>
    <dbReference type="NCBI Taxonomy" id="265563"/>
    <lineage>
        <taxon>Eukaryota</taxon>
        <taxon>Sar</taxon>
        <taxon>Stramenopiles</taxon>
        <taxon>Ochrophyta</taxon>
        <taxon>Bacillariophyta</taxon>
        <taxon>Mediophyceae</taxon>
        <taxon>Biddulphiophycidae</taxon>
        <taxon>Eupodiscales</taxon>
        <taxon>Odontellaceae</taxon>
        <taxon>Odontella</taxon>
    </lineage>
</organism>
<dbReference type="GO" id="GO:0005739">
    <property type="term" value="C:mitochondrion"/>
    <property type="evidence" value="ECO:0007669"/>
    <property type="project" value="TreeGrafter"/>
</dbReference>
<evidence type="ECO:0000256" key="4">
    <source>
        <dbReference type="SAM" id="MobiDB-lite"/>
    </source>
</evidence>
<dbReference type="InterPro" id="IPR005654">
    <property type="entry name" value="ATPase_AFG1-like"/>
</dbReference>
<keyword evidence="3" id="KW-0067">ATP-binding</keyword>
<dbReference type="InterPro" id="IPR027417">
    <property type="entry name" value="P-loop_NTPase"/>
</dbReference>
<evidence type="ECO:0000256" key="2">
    <source>
        <dbReference type="ARBA" id="ARBA00022741"/>
    </source>
</evidence>
<dbReference type="PANTHER" id="PTHR12169">
    <property type="entry name" value="ATPASE N2B"/>
    <property type="match status" value="1"/>
</dbReference>
<dbReference type="SUPFAM" id="SSF52540">
    <property type="entry name" value="P-loop containing nucleoside triphosphate hydrolases"/>
    <property type="match status" value="1"/>
</dbReference>
<gene>
    <name evidence="5" type="ORF">OAUR00152_LOCUS11197</name>
</gene>
<comment type="similarity">
    <text evidence="1">Belongs to the AFG1 ATPase family.</text>
</comment>
<name>A0A7S4IGS0_9STRA</name>
<dbReference type="NCBIfam" id="NF040713">
    <property type="entry name" value="ZapE"/>
    <property type="match status" value="1"/>
</dbReference>
<dbReference type="AlphaFoldDB" id="A0A7S4IGS0"/>
<accession>A0A7S4IGS0</accession>
<dbReference type="EMBL" id="HBKQ01016636">
    <property type="protein sequence ID" value="CAE2228941.1"/>
    <property type="molecule type" value="Transcribed_RNA"/>
</dbReference>
<sequence>MAALVPARRCIARSGRLMHGAAARHALIGRRSNSSGGPVSTEYLRQVDYGSVRLDDAQVGLAVRLDALHASLASTDLRVLPEESLTVDHHVAPRRESFPTPLHSAAAVAAHALRRTFVSAIQPSPPRGLYVHGSVGVGKSYLMDMFYDACGEGGATARRKRRRAHFHEFMLDVHGRIHEFKKGRPRDDPIPPVALDLARQARLLCFDEFQITDIADAMIVKRLFEMLFDAGVVMVSTSNRPPEALYEGGLNRSLFLPFVDTLRSTCDVVSMDGTHDYRRDGAAAAASSAAAGASSESYFWPAGGPGARSALDEIFSDSGGGRGGEEREESVPVMMGRSVRVSRANDHCGRFDFMELCHRPLGAADYIAICSRFPVVIVENVPQLGGEHYNEARRFVTFIDALYEARTRLVVSAEVPLEELFVDFDATVETNDGDEEMAVAKIEGKEQRTRSSKESAIQNQRGDEETWVSGEGGSSSSASTTMVRTRDGNVEWSATGRVGVSLAQLSAVRDVSFSFRRAKSRLVEMSGKRWLA</sequence>
<feature type="compositionally biased region" description="Basic and acidic residues" evidence="4">
    <location>
        <begin position="444"/>
        <end position="453"/>
    </location>
</feature>
<proteinExistence type="inferred from homology"/>
<dbReference type="PANTHER" id="PTHR12169:SF6">
    <property type="entry name" value="AFG1-LIKE ATPASE"/>
    <property type="match status" value="1"/>
</dbReference>
<dbReference type="GO" id="GO:0016887">
    <property type="term" value="F:ATP hydrolysis activity"/>
    <property type="evidence" value="ECO:0007669"/>
    <property type="project" value="InterPro"/>
</dbReference>
<evidence type="ECO:0000313" key="5">
    <source>
        <dbReference type="EMBL" id="CAE2228941.1"/>
    </source>
</evidence>
<dbReference type="Pfam" id="PF03969">
    <property type="entry name" value="AFG1_ATPase"/>
    <property type="match status" value="1"/>
</dbReference>
<evidence type="ECO:0000256" key="3">
    <source>
        <dbReference type="ARBA" id="ARBA00022840"/>
    </source>
</evidence>
<dbReference type="Gene3D" id="3.40.50.300">
    <property type="entry name" value="P-loop containing nucleotide triphosphate hydrolases"/>
    <property type="match status" value="1"/>
</dbReference>